<dbReference type="RefSeq" id="WP_345492130.1">
    <property type="nucleotide sequence ID" value="NZ_BAABHY010000006.1"/>
</dbReference>
<dbReference type="EMBL" id="BAABHY010000006">
    <property type="protein sequence ID" value="GAA5113498.1"/>
    <property type="molecule type" value="Genomic_DNA"/>
</dbReference>
<name>A0ABP9NHH7_9GAMM</name>
<accession>A0ABP9NHH7</accession>
<evidence type="ECO:0000313" key="2">
    <source>
        <dbReference type="Proteomes" id="UP001500171"/>
    </source>
</evidence>
<comment type="caution">
    <text evidence="1">The sequence shown here is derived from an EMBL/GenBank/DDBJ whole genome shotgun (WGS) entry which is preliminary data.</text>
</comment>
<protein>
    <submittedName>
        <fullName evidence="1">Uncharacterized protein</fullName>
    </submittedName>
</protein>
<sequence length="377" mass="45391">MIHYINWERNRVKASDFIEKKCQFCNRAVLKTNNKFFCSNQCFHLSNFLKKEEWQEINSLFRQYPDYLEQIEQLSDITEIYFSIEKQVVTNKLINSGFFKHDYWILNTKSYCLSLNPLFSSTDMILEKHDYKILKIPSAILFKMSNNIIKNKADKKSNFEIDEVLRKRFSSTERINFYNNLKETYKEKTSAYIEEIGNKIIDNIYEKRVSSYGSYRFDNYPIYNLLIKNISTSIDYRASYSKLESYKENINLGGNIERYFCFFELLAITVFHALITEDQQDVIKEIIDTTDKFFLDLPPPKKWEHINKTTDFIFNEIIKYINHHFDMILNMETCDTDINFWQFYSSFYYPCKNKIINSVEELNNNLQKTNLYDNLFR</sequence>
<dbReference type="Proteomes" id="UP001500171">
    <property type="component" value="Unassembled WGS sequence"/>
</dbReference>
<reference evidence="2" key="1">
    <citation type="journal article" date="2019" name="Int. J. Syst. Evol. Microbiol.">
        <title>The Global Catalogue of Microorganisms (GCM) 10K type strain sequencing project: providing services to taxonomists for standard genome sequencing and annotation.</title>
        <authorList>
            <consortium name="The Broad Institute Genomics Platform"/>
            <consortium name="The Broad Institute Genome Sequencing Center for Infectious Disease"/>
            <person name="Wu L."/>
            <person name="Ma J."/>
        </authorList>
    </citation>
    <scope>NUCLEOTIDE SEQUENCE [LARGE SCALE GENOMIC DNA]</scope>
    <source>
        <strain evidence="2">JCM 18050</strain>
    </source>
</reference>
<proteinExistence type="predicted"/>
<gene>
    <name evidence="1" type="ORF">GCM10023211_21730</name>
</gene>
<organism evidence="1 2">
    <name type="scientific">Orbus sasakiae</name>
    <dbReference type="NCBI Taxonomy" id="1078475"/>
    <lineage>
        <taxon>Bacteria</taxon>
        <taxon>Pseudomonadati</taxon>
        <taxon>Pseudomonadota</taxon>
        <taxon>Gammaproteobacteria</taxon>
        <taxon>Orbales</taxon>
        <taxon>Orbaceae</taxon>
        <taxon>Orbus</taxon>
    </lineage>
</organism>
<evidence type="ECO:0000313" key="1">
    <source>
        <dbReference type="EMBL" id="GAA5113498.1"/>
    </source>
</evidence>
<keyword evidence="2" id="KW-1185">Reference proteome</keyword>